<evidence type="ECO:0000313" key="3">
    <source>
        <dbReference type="Proteomes" id="UP000800200"/>
    </source>
</evidence>
<gene>
    <name evidence="2" type="ORF">K469DRAFT_700252</name>
</gene>
<dbReference type="EMBL" id="ML994712">
    <property type="protein sequence ID" value="KAF2176251.1"/>
    <property type="molecule type" value="Genomic_DNA"/>
</dbReference>
<reference evidence="2" key="1">
    <citation type="journal article" date="2020" name="Stud. Mycol.">
        <title>101 Dothideomycetes genomes: a test case for predicting lifestyles and emergence of pathogens.</title>
        <authorList>
            <person name="Haridas S."/>
            <person name="Albert R."/>
            <person name="Binder M."/>
            <person name="Bloem J."/>
            <person name="Labutti K."/>
            <person name="Salamov A."/>
            <person name="Andreopoulos B."/>
            <person name="Baker S."/>
            <person name="Barry K."/>
            <person name="Bills G."/>
            <person name="Bluhm B."/>
            <person name="Cannon C."/>
            <person name="Castanera R."/>
            <person name="Culley D."/>
            <person name="Daum C."/>
            <person name="Ezra D."/>
            <person name="Gonzalez J."/>
            <person name="Henrissat B."/>
            <person name="Kuo A."/>
            <person name="Liang C."/>
            <person name="Lipzen A."/>
            <person name="Lutzoni F."/>
            <person name="Magnuson J."/>
            <person name="Mondo S."/>
            <person name="Nolan M."/>
            <person name="Ohm R."/>
            <person name="Pangilinan J."/>
            <person name="Park H.-J."/>
            <person name="Ramirez L."/>
            <person name="Alfaro M."/>
            <person name="Sun H."/>
            <person name="Tritt A."/>
            <person name="Yoshinaga Y."/>
            <person name="Zwiers L.-H."/>
            <person name="Turgeon B."/>
            <person name="Goodwin S."/>
            <person name="Spatafora J."/>
            <person name="Crous P."/>
            <person name="Grigoriev I."/>
        </authorList>
    </citation>
    <scope>NUCLEOTIDE SEQUENCE</scope>
    <source>
        <strain evidence="2">CBS 207.26</strain>
    </source>
</reference>
<protein>
    <submittedName>
        <fullName evidence="2">Uncharacterized protein</fullName>
    </submittedName>
</protein>
<sequence length="68" mass="7667">MGKLSTLEMRVDPKATATGNEYNARGFIGAPYKVRDYHEAEEGLDVTEEDDKAASKTRVVQRPARRRL</sequence>
<dbReference type="Proteomes" id="UP000800200">
    <property type="component" value="Unassembled WGS sequence"/>
</dbReference>
<evidence type="ECO:0000256" key="1">
    <source>
        <dbReference type="SAM" id="MobiDB-lite"/>
    </source>
</evidence>
<name>A0A6A6D9W5_9PEZI</name>
<proteinExistence type="predicted"/>
<evidence type="ECO:0000313" key="2">
    <source>
        <dbReference type="EMBL" id="KAF2176251.1"/>
    </source>
</evidence>
<feature type="region of interest" description="Disordered" evidence="1">
    <location>
        <begin position="43"/>
        <end position="68"/>
    </location>
</feature>
<keyword evidence="3" id="KW-1185">Reference proteome</keyword>
<organism evidence="2 3">
    <name type="scientific">Zopfia rhizophila CBS 207.26</name>
    <dbReference type="NCBI Taxonomy" id="1314779"/>
    <lineage>
        <taxon>Eukaryota</taxon>
        <taxon>Fungi</taxon>
        <taxon>Dikarya</taxon>
        <taxon>Ascomycota</taxon>
        <taxon>Pezizomycotina</taxon>
        <taxon>Dothideomycetes</taxon>
        <taxon>Dothideomycetes incertae sedis</taxon>
        <taxon>Zopfiaceae</taxon>
        <taxon>Zopfia</taxon>
    </lineage>
</organism>
<dbReference type="AlphaFoldDB" id="A0A6A6D9W5"/>
<accession>A0A6A6D9W5</accession>